<evidence type="ECO:0000313" key="2">
    <source>
        <dbReference type="Proteomes" id="UP000518904"/>
    </source>
</evidence>
<organism evidence="1 2">
    <name type="scientific">Vibrio parahaemolyticus</name>
    <dbReference type="NCBI Taxonomy" id="670"/>
    <lineage>
        <taxon>Bacteria</taxon>
        <taxon>Pseudomonadati</taxon>
        <taxon>Pseudomonadota</taxon>
        <taxon>Gammaproteobacteria</taxon>
        <taxon>Vibrionales</taxon>
        <taxon>Vibrionaceae</taxon>
        <taxon>Vibrio</taxon>
    </lineage>
</organism>
<dbReference type="Proteomes" id="UP000518904">
    <property type="component" value="Unassembled WGS sequence"/>
</dbReference>
<comment type="caution">
    <text evidence="1">The sequence shown here is derived from an EMBL/GenBank/DDBJ whole genome shotgun (WGS) entry which is preliminary data.</text>
</comment>
<dbReference type="AlphaFoldDB" id="A0A7Y0XG68"/>
<reference evidence="1 2" key="1">
    <citation type="submission" date="2020-04" db="EMBL/GenBank/DDBJ databases">
        <title>Whole-genome sequencing of Vibrio spp. from China reveals different genetic environments of blaCTX-M-14 among diverse lineages.</title>
        <authorList>
            <person name="Zheng Z."/>
            <person name="Ye L."/>
            <person name="Chen S."/>
        </authorList>
    </citation>
    <scope>NUCLEOTIDE SEQUENCE [LARGE SCALE GENOMIC DNA]</scope>
    <source>
        <strain evidence="1 2">Vb0551</strain>
    </source>
</reference>
<feature type="non-terminal residue" evidence="1">
    <location>
        <position position="1"/>
    </location>
</feature>
<accession>A0A7Y0XG68</accession>
<sequence>QTHRISMDKARGSKRQLEQRARKLINHIRSQHEYDPEKQFSNVVSETYWWEQLVLFKTELKRSNHAIIMIQHSNPEVLDVCTELVHALTTSSDLISRISSNRL</sequence>
<dbReference type="EMBL" id="JABCLB010002814">
    <property type="protein sequence ID" value="NMU87801.1"/>
    <property type="molecule type" value="Genomic_DNA"/>
</dbReference>
<proteinExistence type="predicted"/>
<evidence type="ECO:0000313" key="1">
    <source>
        <dbReference type="EMBL" id="NMU87801.1"/>
    </source>
</evidence>
<gene>
    <name evidence="1" type="ORF">HKB16_33685</name>
</gene>
<name>A0A7Y0XG68_VIBPH</name>
<feature type="non-terminal residue" evidence="1">
    <location>
        <position position="103"/>
    </location>
</feature>
<protein>
    <submittedName>
        <fullName evidence="1">Uncharacterized protein</fullName>
    </submittedName>
</protein>